<feature type="domain" description="Helicase C-terminal" evidence="9">
    <location>
        <begin position="419"/>
        <end position="610"/>
    </location>
</feature>
<evidence type="ECO:0000259" key="9">
    <source>
        <dbReference type="PROSITE" id="PS51194"/>
    </source>
</evidence>
<dbReference type="SMART" id="SM00487">
    <property type="entry name" value="DEXDc"/>
    <property type="match status" value="1"/>
</dbReference>
<dbReference type="Pfam" id="PF21010">
    <property type="entry name" value="HA2_C"/>
    <property type="match status" value="1"/>
</dbReference>
<dbReference type="InterPro" id="IPR002464">
    <property type="entry name" value="DNA/RNA_helicase_DEAH_CS"/>
</dbReference>
<keyword evidence="3" id="KW-0378">Hydrolase</keyword>
<dbReference type="InterPro" id="IPR007502">
    <property type="entry name" value="Helicase-assoc_dom"/>
</dbReference>
<dbReference type="Pfam" id="PF07894">
    <property type="entry name" value="SACK1"/>
    <property type="match status" value="1"/>
</dbReference>
<keyword evidence="2" id="KW-0547">Nucleotide-binding</keyword>
<evidence type="ECO:0000313" key="11">
    <source>
        <dbReference type="Proteomes" id="UP001145742"/>
    </source>
</evidence>
<keyword evidence="11" id="KW-1185">Reference proteome</keyword>
<comment type="catalytic activity">
    <reaction evidence="6">
        <text>ATP + H2O = ADP + phosphate + H(+)</text>
        <dbReference type="Rhea" id="RHEA:13065"/>
        <dbReference type="ChEBI" id="CHEBI:15377"/>
        <dbReference type="ChEBI" id="CHEBI:15378"/>
        <dbReference type="ChEBI" id="CHEBI:30616"/>
        <dbReference type="ChEBI" id="CHEBI:43474"/>
        <dbReference type="ChEBI" id="CHEBI:456216"/>
        <dbReference type="EC" id="3.6.4.13"/>
    </reaction>
</comment>
<dbReference type="InterPro" id="IPR014001">
    <property type="entry name" value="Helicase_ATP-bd"/>
</dbReference>
<evidence type="ECO:0000259" key="8">
    <source>
        <dbReference type="PROSITE" id="PS51192"/>
    </source>
</evidence>
<reference evidence="10" key="1">
    <citation type="submission" date="2019-10" db="EMBL/GenBank/DDBJ databases">
        <authorList>
            <person name="Soares A.E.R."/>
            <person name="Aleixo A."/>
            <person name="Schneider P."/>
            <person name="Miyaki C.Y."/>
            <person name="Schneider M.P."/>
            <person name="Mello C."/>
            <person name="Vasconcelos A.T.R."/>
        </authorList>
    </citation>
    <scope>NUCLEOTIDE SEQUENCE</scope>
    <source>
        <tissue evidence="10">Muscle</tissue>
    </source>
</reference>
<dbReference type="SUPFAM" id="SSF52540">
    <property type="entry name" value="P-loop containing nucleoside triphosphate hydrolases"/>
    <property type="match status" value="1"/>
</dbReference>
<accession>A0ABQ9CQ18</accession>
<dbReference type="Gene3D" id="3.40.50.300">
    <property type="entry name" value="P-loop containing nucleotide triphosphate hydrolases"/>
    <property type="match status" value="4"/>
</dbReference>
<evidence type="ECO:0000313" key="10">
    <source>
        <dbReference type="EMBL" id="KAJ7406504.1"/>
    </source>
</evidence>
<evidence type="ECO:0000256" key="1">
    <source>
        <dbReference type="ARBA" id="ARBA00012552"/>
    </source>
</evidence>
<proteinExistence type="predicted"/>
<dbReference type="PROSITE" id="PS51194">
    <property type="entry name" value="HELICASE_CTER"/>
    <property type="match status" value="1"/>
</dbReference>
<dbReference type="PANTHER" id="PTHR18934">
    <property type="entry name" value="ATP-DEPENDENT RNA HELICASE"/>
    <property type="match status" value="1"/>
</dbReference>
<dbReference type="InterPro" id="IPR048333">
    <property type="entry name" value="HA2_WH"/>
</dbReference>
<dbReference type="EMBL" id="WHWB01034645">
    <property type="protein sequence ID" value="KAJ7406504.1"/>
    <property type="molecule type" value="Genomic_DNA"/>
</dbReference>
<dbReference type="PROSITE" id="PS00690">
    <property type="entry name" value="DEAH_ATP_HELICASE"/>
    <property type="match status" value="1"/>
</dbReference>
<name>A0ABQ9CQ18_9PASS</name>
<keyword evidence="4 10" id="KW-0347">Helicase</keyword>
<dbReference type="Gene3D" id="1.20.120.1080">
    <property type="match status" value="1"/>
</dbReference>
<evidence type="ECO:0000256" key="7">
    <source>
        <dbReference type="SAM" id="MobiDB-lite"/>
    </source>
</evidence>
<evidence type="ECO:0000256" key="3">
    <source>
        <dbReference type="ARBA" id="ARBA00022801"/>
    </source>
</evidence>
<feature type="region of interest" description="Disordered" evidence="7">
    <location>
        <begin position="1"/>
        <end position="21"/>
    </location>
</feature>
<gene>
    <name evidence="10" type="primary">DHX35</name>
    <name evidence="10" type="ORF">WISP_133421</name>
</gene>
<dbReference type="CDD" id="cd17980">
    <property type="entry name" value="DEXHc_DHX35"/>
    <property type="match status" value="1"/>
</dbReference>
<dbReference type="SMART" id="SM00490">
    <property type="entry name" value="HELICc"/>
    <property type="match status" value="1"/>
</dbReference>
<evidence type="ECO:0000256" key="6">
    <source>
        <dbReference type="ARBA" id="ARBA00047984"/>
    </source>
</evidence>
<dbReference type="SUPFAM" id="SSF56024">
    <property type="entry name" value="Phospholipase D/nuclease"/>
    <property type="match status" value="1"/>
</dbReference>
<dbReference type="Gene3D" id="3.30.870.10">
    <property type="entry name" value="Endonuclease Chain A"/>
    <property type="match status" value="1"/>
</dbReference>
<organism evidence="10 11">
    <name type="scientific">Willisornis vidua</name>
    <name type="common">Xingu scale-backed antbird</name>
    <dbReference type="NCBI Taxonomy" id="1566151"/>
    <lineage>
        <taxon>Eukaryota</taxon>
        <taxon>Metazoa</taxon>
        <taxon>Chordata</taxon>
        <taxon>Craniata</taxon>
        <taxon>Vertebrata</taxon>
        <taxon>Euteleostomi</taxon>
        <taxon>Archelosauria</taxon>
        <taxon>Archosauria</taxon>
        <taxon>Dinosauria</taxon>
        <taxon>Saurischia</taxon>
        <taxon>Theropoda</taxon>
        <taxon>Coelurosauria</taxon>
        <taxon>Aves</taxon>
        <taxon>Neognathae</taxon>
        <taxon>Neoaves</taxon>
        <taxon>Telluraves</taxon>
        <taxon>Australaves</taxon>
        <taxon>Passeriformes</taxon>
        <taxon>Thamnophilidae</taxon>
        <taxon>Willisornis</taxon>
    </lineage>
</organism>
<dbReference type="PANTHER" id="PTHR18934:SF136">
    <property type="entry name" value="ATP-DEPENDENT RNA HELICASE DHX35-RELATED"/>
    <property type="match status" value="1"/>
</dbReference>
<dbReference type="Pfam" id="PF07717">
    <property type="entry name" value="OB_NTP_bind"/>
    <property type="match status" value="1"/>
</dbReference>
<dbReference type="InterPro" id="IPR001650">
    <property type="entry name" value="Helicase_C-like"/>
</dbReference>
<comment type="caution">
    <text evidence="10">The sequence shown here is derived from an EMBL/GenBank/DDBJ whole genome shotgun (WGS) entry which is preliminary data.</text>
</comment>
<dbReference type="Proteomes" id="UP001145742">
    <property type="component" value="Unassembled WGS sequence"/>
</dbReference>
<dbReference type="EC" id="3.6.4.13" evidence="1"/>
<keyword evidence="5" id="KW-0067">ATP-binding</keyword>
<dbReference type="CDD" id="cd18791">
    <property type="entry name" value="SF2_C_RHA"/>
    <property type="match status" value="1"/>
</dbReference>
<feature type="region of interest" description="Disordered" evidence="7">
    <location>
        <begin position="65"/>
        <end position="85"/>
    </location>
</feature>
<dbReference type="PROSITE" id="PS51192">
    <property type="entry name" value="HELICASE_ATP_BIND_1"/>
    <property type="match status" value="1"/>
</dbReference>
<dbReference type="SMART" id="SM00847">
    <property type="entry name" value="HA2"/>
    <property type="match status" value="1"/>
</dbReference>
<evidence type="ECO:0000256" key="2">
    <source>
        <dbReference type="ARBA" id="ARBA00022741"/>
    </source>
</evidence>
<dbReference type="Pfam" id="PF00271">
    <property type="entry name" value="Helicase_C"/>
    <property type="match status" value="1"/>
</dbReference>
<dbReference type="InterPro" id="IPR012461">
    <property type="entry name" value="SACK1"/>
</dbReference>
<dbReference type="InterPro" id="IPR011709">
    <property type="entry name" value="DEAD-box_helicase_OB_fold"/>
</dbReference>
<dbReference type="GO" id="GO:0004386">
    <property type="term" value="F:helicase activity"/>
    <property type="evidence" value="ECO:0007669"/>
    <property type="project" value="UniProtKB-KW"/>
</dbReference>
<dbReference type="InterPro" id="IPR027417">
    <property type="entry name" value="P-loop_NTPase"/>
</dbReference>
<evidence type="ECO:0000256" key="4">
    <source>
        <dbReference type="ARBA" id="ARBA00022806"/>
    </source>
</evidence>
<sequence length="897" mass="100298">MANSSQWLEEGAGLWPPPAGPYSEAQRLALEELVAGGPEALRAFLRREQLAPFLSEPEVQDIARGALPPAAGPEPVAQPSPGTASLDASSLTYFPERSDLEPPALELGWPGFGSGAFRGLTRVEAHFQPGCGDPMYGCKDAVRRQIRSARQMIALVMDSFTDTDIFKDLLEACRQRQVKVYILLDQSSFPHFLQMCKDLGVDLEQEKLMRVRIITGSTYCTRSGVKIIGKVREKFMLIDGIRVTTGTYRQVPVSYYCLTFTWTDWKLNSSNILILSGPAVAHFDLEFRILHAQSKPINLKELSSCRKNKLRNHILYLVENYQTLVIVGETGCGKSTQIPQVAGRVADERGAVLGHEVGYCIRFDDCTDPQATRIKFLTDGMLVREMMADPLLTRYSVLMLDEAHERTLYTDIAIGLLKKIQKKRGDLRLIVASATLDAEKFRDFFNQNDTGDPSKDTSVILTVEGRTFPVDIFYLQSPVPDYVKSTVETTMKIHQMENDGDILAFLTGQVIVATNIAETSITVHGIAFVIDCGFVKLRAYNPKTAIECLVVVPVSKASANQRAGRAGRNRSGKCYRLYTEEDFEKLPKSTVPEMQRSNLAPVILQLKALGIDNVLRFPFLSPPPAQSMVQALELLYALGGLDMHCRLTEPLGMRIAEFPLNPMFAKMLLESGNFGCSQEILTIAAMMQIQNIFVIPPNQKAQAARQHRKFAVEEGDHLTMLNVYEAFVKHSKSSQWCQEHFLNYKGLVRASVVREQLKKLLVRFKVPKKSSEGDPDPVLRCIVSGFFANAAKFHSTGAYRTIRDDHELHIHPTSVLYAEKPPRWVVYNEVIQTAKYYMRDVTAVESAWLLELAPHFYQQGTVAIQSPTGKENQQHNSAFEVSSVLGLGINKVQDEHK</sequence>
<protein>
    <recommendedName>
        <fullName evidence="1">RNA helicase</fullName>
        <ecNumber evidence="1">3.6.4.13</ecNumber>
    </recommendedName>
</protein>
<dbReference type="Pfam" id="PF04408">
    <property type="entry name" value="WHD_HA2"/>
    <property type="match status" value="1"/>
</dbReference>
<feature type="domain" description="Helicase ATP-binding" evidence="8">
    <location>
        <begin position="340"/>
        <end position="454"/>
    </location>
</feature>
<evidence type="ECO:0000256" key="5">
    <source>
        <dbReference type="ARBA" id="ARBA00022840"/>
    </source>
</evidence>